<organism evidence="1">
    <name type="scientific">Timema californicum</name>
    <name type="common">California timema</name>
    <name type="synonym">Walking stick</name>
    <dbReference type="NCBI Taxonomy" id="61474"/>
    <lineage>
        <taxon>Eukaryota</taxon>
        <taxon>Metazoa</taxon>
        <taxon>Ecdysozoa</taxon>
        <taxon>Arthropoda</taxon>
        <taxon>Hexapoda</taxon>
        <taxon>Insecta</taxon>
        <taxon>Pterygota</taxon>
        <taxon>Neoptera</taxon>
        <taxon>Polyneoptera</taxon>
        <taxon>Phasmatodea</taxon>
        <taxon>Timematodea</taxon>
        <taxon>Timematoidea</taxon>
        <taxon>Timematidae</taxon>
        <taxon>Timema</taxon>
    </lineage>
</organism>
<proteinExistence type="predicted"/>
<dbReference type="AlphaFoldDB" id="A0A7R9P3M5"/>
<accession>A0A7R9P3M5</accession>
<dbReference type="EMBL" id="OE179312">
    <property type="protein sequence ID" value="CAD7568393.1"/>
    <property type="molecule type" value="Genomic_DNA"/>
</dbReference>
<sequence length="218" mass="24295">MQGVTRAIFSEIDALPTCKLSVFKPRKVGRLDSVFHPPPSRHPLTLSSYKGRWGDPSDVLERRTVSYYPFGLYALSTNYANGLEIGKDEIEEVSPHLRGGSYYKTEITTSISSSSAVELNTTSALAYYATEAGNEEVGVEFLHNHLSPWRNLTPTIYTQSVVGEVITEKQTIDPSYLIALTPIGTFVEMLNFYFTMIRDQTDQSAKLSHYIDPNTANG</sequence>
<gene>
    <name evidence="1" type="ORF">TCMB3V08_LOCUS1162</name>
</gene>
<reference evidence="1" key="1">
    <citation type="submission" date="2020-11" db="EMBL/GenBank/DDBJ databases">
        <authorList>
            <person name="Tran Van P."/>
        </authorList>
    </citation>
    <scope>NUCLEOTIDE SEQUENCE</scope>
</reference>
<evidence type="ECO:0000313" key="1">
    <source>
        <dbReference type="EMBL" id="CAD7568393.1"/>
    </source>
</evidence>
<name>A0A7R9P3M5_TIMCA</name>
<protein>
    <submittedName>
        <fullName evidence="1">(California timema) hypothetical protein</fullName>
    </submittedName>
</protein>